<dbReference type="GO" id="GO:0030030">
    <property type="term" value="P:cell projection organization"/>
    <property type="evidence" value="ECO:0007669"/>
    <property type="project" value="UniProtKB-KW"/>
</dbReference>
<evidence type="ECO:0000256" key="11">
    <source>
        <dbReference type="ARBA" id="ARBA00076755"/>
    </source>
</evidence>
<dbReference type="OrthoDB" id="5970631at2759"/>
<evidence type="ECO:0000256" key="8">
    <source>
        <dbReference type="ARBA" id="ARBA00023273"/>
    </source>
</evidence>
<evidence type="ECO:0000256" key="1">
    <source>
        <dbReference type="ARBA" id="ARBA00004120"/>
    </source>
</evidence>
<evidence type="ECO:0000256" key="2">
    <source>
        <dbReference type="ARBA" id="ARBA00004463"/>
    </source>
</evidence>
<feature type="domain" description="FGFR1 oncogene partner (FOP) N-terminal dimerisation" evidence="14">
    <location>
        <begin position="55"/>
        <end position="116"/>
    </location>
</feature>
<name>A0A024GKL4_9STRA</name>
<dbReference type="STRING" id="65357.A0A024GKL4"/>
<dbReference type="AlphaFoldDB" id="A0A024GKL4"/>
<evidence type="ECO:0000256" key="13">
    <source>
        <dbReference type="SAM" id="MobiDB-lite"/>
    </source>
</evidence>
<dbReference type="EMBL" id="CAIX01000143">
    <property type="protein sequence ID" value="CCI46870.1"/>
    <property type="molecule type" value="Genomic_DNA"/>
</dbReference>
<dbReference type="FunFam" id="1.20.960.40:FF:000002">
    <property type="entry name" value="LisH domain-containing protein FOPNL"/>
    <property type="match status" value="1"/>
</dbReference>
<evidence type="ECO:0000256" key="9">
    <source>
        <dbReference type="ARBA" id="ARBA00055043"/>
    </source>
</evidence>
<evidence type="ECO:0000259" key="14">
    <source>
        <dbReference type="Pfam" id="PF09398"/>
    </source>
</evidence>
<feature type="region of interest" description="Disordered" evidence="13">
    <location>
        <begin position="127"/>
        <end position="147"/>
    </location>
</feature>
<dbReference type="InterPro" id="IPR018993">
    <property type="entry name" value="FOP_dimerisation-dom_N"/>
</dbReference>
<comment type="caution">
    <text evidence="15">The sequence shown here is derived from an EMBL/GenBank/DDBJ whole genome shotgun (WGS) entry which is preliminary data.</text>
</comment>
<dbReference type="GO" id="GO:0034453">
    <property type="term" value="P:microtubule anchoring"/>
    <property type="evidence" value="ECO:0007669"/>
    <property type="project" value="InterPro"/>
</dbReference>
<keyword evidence="5" id="KW-0963">Cytoplasm</keyword>
<dbReference type="GO" id="GO:0034451">
    <property type="term" value="C:centriolar satellite"/>
    <property type="evidence" value="ECO:0007669"/>
    <property type="project" value="UniProtKB-SubCell"/>
</dbReference>
<dbReference type="Gene3D" id="1.20.960.40">
    <property type="match status" value="1"/>
</dbReference>
<evidence type="ECO:0000256" key="12">
    <source>
        <dbReference type="ARBA" id="ARBA00081996"/>
    </source>
</evidence>
<gene>
    <name evidence="15" type="ORF">BN9_078250</name>
</gene>
<dbReference type="SMART" id="SM00667">
    <property type="entry name" value="LisH"/>
    <property type="match status" value="1"/>
</dbReference>
<keyword evidence="8" id="KW-0966">Cell projection</keyword>
<protein>
    <recommendedName>
        <fullName evidence="10">Centrosomal protein 20</fullName>
    </recommendedName>
    <alternativeName>
        <fullName evidence="11">FGFR1OP N-terminal-like protein</fullName>
    </alternativeName>
    <alternativeName>
        <fullName evidence="12">LisH domain-containing protein FOPNL</fullName>
    </alternativeName>
</protein>
<evidence type="ECO:0000256" key="7">
    <source>
        <dbReference type="ARBA" id="ARBA00023212"/>
    </source>
</evidence>
<dbReference type="InParanoid" id="A0A024GKL4"/>
<proteinExistence type="inferred from homology"/>
<dbReference type="Proteomes" id="UP000053237">
    <property type="component" value="Unassembled WGS sequence"/>
</dbReference>
<reference evidence="15 16" key="1">
    <citation type="submission" date="2012-05" db="EMBL/GenBank/DDBJ databases">
        <title>Recombination and specialization in a pathogen metapopulation.</title>
        <authorList>
            <person name="Gardiner A."/>
            <person name="Kemen E."/>
            <person name="Schultz-Larsen T."/>
            <person name="MacLean D."/>
            <person name="Van Oosterhout C."/>
            <person name="Jones J.D.G."/>
        </authorList>
    </citation>
    <scope>NUCLEOTIDE SEQUENCE [LARGE SCALE GENOMIC DNA]</scope>
    <source>
        <strain evidence="15 16">Ac Nc2</strain>
    </source>
</reference>
<comment type="similarity">
    <text evidence="4">Belongs to the CEP43 family.</text>
</comment>
<organism evidence="15 16">
    <name type="scientific">Albugo candida</name>
    <dbReference type="NCBI Taxonomy" id="65357"/>
    <lineage>
        <taxon>Eukaryota</taxon>
        <taxon>Sar</taxon>
        <taxon>Stramenopiles</taxon>
        <taxon>Oomycota</taxon>
        <taxon>Peronosporomycetes</taxon>
        <taxon>Albuginales</taxon>
        <taxon>Albuginaceae</taxon>
        <taxon>Albugo</taxon>
    </lineage>
</organism>
<evidence type="ECO:0000256" key="10">
    <source>
        <dbReference type="ARBA" id="ARBA00070736"/>
    </source>
</evidence>
<dbReference type="Pfam" id="PF09398">
    <property type="entry name" value="FOP_dimer"/>
    <property type="match status" value="1"/>
</dbReference>
<evidence type="ECO:0000313" key="15">
    <source>
        <dbReference type="EMBL" id="CCI46870.1"/>
    </source>
</evidence>
<keyword evidence="16" id="KW-1185">Reference proteome</keyword>
<comment type="function">
    <text evidence="9">Involved in the biogenesis of cilia. Required for the recruitment of PLK1 to centrosomes and S phase progression.</text>
</comment>
<accession>A0A024GKL4</accession>
<feature type="compositionally biased region" description="Basic and acidic residues" evidence="13">
    <location>
        <begin position="127"/>
        <end position="137"/>
    </location>
</feature>
<keyword evidence="6" id="KW-0970">Cilium biogenesis/degradation</keyword>
<dbReference type="PANTHER" id="PTHR15431:SF4">
    <property type="entry name" value="PROTEIN TONNEAU 1B"/>
    <property type="match status" value="1"/>
</dbReference>
<keyword evidence="7" id="KW-0206">Cytoskeleton</keyword>
<dbReference type="PROSITE" id="PS50896">
    <property type="entry name" value="LISH"/>
    <property type="match status" value="1"/>
</dbReference>
<dbReference type="InterPro" id="IPR006594">
    <property type="entry name" value="LisH"/>
</dbReference>
<evidence type="ECO:0000256" key="3">
    <source>
        <dbReference type="ARBA" id="ARBA00004607"/>
    </source>
</evidence>
<evidence type="ECO:0000256" key="6">
    <source>
        <dbReference type="ARBA" id="ARBA00022794"/>
    </source>
</evidence>
<sequence length="147" mass="16867">MEENQTSLSELKEVLKETLETRGCLGQIKARIRAEIFSALDDQSIPKPELSNENLILNELIREYLEYNGYRHALSVFLPESGQPTEKAFPRSFLSSELGVREDARFTQIPLLYNILFILQQRRENNAKGAQEDRELDTQGPVQEIEG</sequence>
<comment type="subcellular location">
    <subcellularLocation>
        <location evidence="1">Cytoplasm</location>
        <location evidence="1">Cytoskeleton</location>
        <location evidence="1">Cilium basal body</location>
    </subcellularLocation>
    <subcellularLocation>
        <location evidence="3">Cytoplasm</location>
        <location evidence="3">Cytoskeleton</location>
        <location evidence="3">Microtubule organizing center</location>
        <location evidence="3">Centrosome</location>
        <location evidence="3">Centriolar satellite</location>
    </subcellularLocation>
    <subcellularLocation>
        <location evidence="2">Cytoplasmic granule</location>
    </subcellularLocation>
</comment>
<evidence type="ECO:0000256" key="4">
    <source>
        <dbReference type="ARBA" id="ARBA00005385"/>
    </source>
</evidence>
<evidence type="ECO:0000313" key="16">
    <source>
        <dbReference type="Proteomes" id="UP000053237"/>
    </source>
</evidence>
<dbReference type="GO" id="GO:0005929">
    <property type="term" value="C:cilium"/>
    <property type="evidence" value="ECO:0007669"/>
    <property type="project" value="UniProtKB-ARBA"/>
</dbReference>
<dbReference type="PANTHER" id="PTHR15431">
    <property type="entry name" value="FGFR1 ONCOGENE PARTNER/LISH DOMAIN-CONTAINING PROTEIN"/>
    <property type="match status" value="1"/>
</dbReference>
<evidence type="ECO:0000256" key="5">
    <source>
        <dbReference type="ARBA" id="ARBA00022490"/>
    </source>
</evidence>